<dbReference type="Pfam" id="PF00702">
    <property type="entry name" value="Hydrolase"/>
    <property type="match status" value="1"/>
</dbReference>
<comment type="catalytic activity">
    <reaction evidence="9">
        <text>O-phospho-D-serine + H2O = D-serine + phosphate</text>
        <dbReference type="Rhea" id="RHEA:24873"/>
        <dbReference type="ChEBI" id="CHEBI:15377"/>
        <dbReference type="ChEBI" id="CHEBI:35247"/>
        <dbReference type="ChEBI" id="CHEBI:43474"/>
        <dbReference type="ChEBI" id="CHEBI:58680"/>
        <dbReference type="EC" id="3.1.3.3"/>
    </reaction>
</comment>
<dbReference type="EMBL" id="JQ844206">
    <property type="protein sequence ID" value="AGS52728.1"/>
    <property type="molecule type" value="Genomic_DNA"/>
</dbReference>
<keyword evidence="5" id="KW-0378">Hydrolase</keyword>
<comment type="catalytic activity">
    <reaction evidence="8">
        <text>O-phospho-L-serine + H2O = L-serine + phosphate</text>
        <dbReference type="Rhea" id="RHEA:21208"/>
        <dbReference type="ChEBI" id="CHEBI:15377"/>
        <dbReference type="ChEBI" id="CHEBI:33384"/>
        <dbReference type="ChEBI" id="CHEBI:43474"/>
        <dbReference type="ChEBI" id="CHEBI:57524"/>
        <dbReference type="EC" id="3.1.3.3"/>
    </reaction>
</comment>
<dbReference type="InterPro" id="IPR036412">
    <property type="entry name" value="HAD-like_sf"/>
</dbReference>
<evidence type="ECO:0000256" key="6">
    <source>
        <dbReference type="ARBA" id="ARBA00022842"/>
    </source>
</evidence>
<evidence type="ECO:0000256" key="2">
    <source>
        <dbReference type="ARBA" id="ARBA00012640"/>
    </source>
</evidence>
<dbReference type="AlphaFoldDB" id="A0A806JZR2"/>
<keyword evidence="4" id="KW-0479">Metal-binding</keyword>
<name>A0A806JZR2_9BACT</name>
<organism evidence="13">
    <name type="scientific">uncultured bacterium contig00069</name>
    <dbReference type="NCBI Taxonomy" id="1181550"/>
    <lineage>
        <taxon>Bacteria</taxon>
        <taxon>environmental samples</taxon>
    </lineage>
</organism>
<feature type="binding site" evidence="12">
    <location>
        <position position="11"/>
    </location>
    <ligand>
        <name>Mg(2+)</name>
        <dbReference type="ChEBI" id="CHEBI:18420"/>
    </ligand>
</feature>
<evidence type="ECO:0000256" key="5">
    <source>
        <dbReference type="ARBA" id="ARBA00022801"/>
    </source>
</evidence>
<dbReference type="EC" id="3.1.3.3" evidence="2"/>
<dbReference type="SUPFAM" id="SSF56784">
    <property type="entry name" value="HAD-like"/>
    <property type="match status" value="1"/>
</dbReference>
<evidence type="ECO:0000256" key="1">
    <source>
        <dbReference type="ARBA" id="ARBA00005135"/>
    </source>
</evidence>
<dbReference type="InterPro" id="IPR050582">
    <property type="entry name" value="HAD-like_SerB"/>
</dbReference>
<dbReference type="NCBIfam" id="NF010109">
    <property type="entry name" value="PRK13582.1"/>
    <property type="match status" value="1"/>
</dbReference>
<keyword evidence="13" id="KW-0418">Kinase</keyword>
<protein>
    <recommendedName>
        <fullName evidence="2">phosphoserine phosphatase</fullName>
        <ecNumber evidence="2">3.1.3.3</ecNumber>
    </recommendedName>
</protein>
<comment type="cofactor">
    <cofactor evidence="12">
        <name>Mg(2+)</name>
        <dbReference type="ChEBI" id="CHEBI:18420"/>
    </cofactor>
    <text evidence="12">Binds 1 Mg(2+) ion per subunit.</text>
</comment>
<feature type="binding site" evidence="12">
    <location>
        <position position="9"/>
    </location>
    <ligand>
        <name>Mg(2+)</name>
        <dbReference type="ChEBI" id="CHEBI:18420"/>
    </ligand>
</feature>
<evidence type="ECO:0000256" key="3">
    <source>
        <dbReference type="ARBA" id="ARBA00022605"/>
    </source>
</evidence>
<keyword evidence="7" id="KW-0718">Serine biosynthesis</keyword>
<dbReference type="GO" id="GO:0036424">
    <property type="term" value="F:L-phosphoserine phosphatase activity"/>
    <property type="evidence" value="ECO:0007669"/>
    <property type="project" value="TreeGrafter"/>
</dbReference>
<accession>A0A806JZR2</accession>
<evidence type="ECO:0000256" key="9">
    <source>
        <dbReference type="ARBA" id="ARBA00048523"/>
    </source>
</evidence>
<dbReference type="PANTHER" id="PTHR43344:SF2">
    <property type="entry name" value="PHOSPHOSERINE PHOSPHATASE"/>
    <property type="match status" value="1"/>
</dbReference>
<dbReference type="GO" id="GO:0005737">
    <property type="term" value="C:cytoplasm"/>
    <property type="evidence" value="ECO:0007669"/>
    <property type="project" value="TreeGrafter"/>
</dbReference>
<proteinExistence type="predicted"/>
<sequence>MKQCIAALDLEGVLSPEIWISVAEQTKIKELRLTTRDISNYDELMQHRLKILNEQNIKLSDIQNVIENLPLLEGARAFLDELRTFCQVIILSDTFVEFAIPIMKKLNYPTLFCHNLETKDNKVTGYKLRQQHQKQHAVKAFQSLNFNVFASGDSYNDIEMLKAANKACLFCAPNSVIKEFPQFKAVEKYAELMAEIKGYITLSSS</sequence>
<keyword evidence="3" id="KW-0028">Amino-acid biosynthesis</keyword>
<dbReference type="GO" id="GO:0000287">
    <property type="term" value="F:magnesium ion binding"/>
    <property type="evidence" value="ECO:0007669"/>
    <property type="project" value="TreeGrafter"/>
</dbReference>
<evidence type="ECO:0000313" key="13">
    <source>
        <dbReference type="EMBL" id="AGS52728.1"/>
    </source>
</evidence>
<dbReference type="GO" id="GO:0006564">
    <property type="term" value="P:L-serine biosynthetic process"/>
    <property type="evidence" value="ECO:0007669"/>
    <property type="project" value="UniProtKB-KW"/>
</dbReference>
<feature type="binding site" evidence="11">
    <location>
        <position position="134"/>
    </location>
    <ligand>
        <name>substrate</name>
    </ligand>
</feature>
<evidence type="ECO:0000256" key="7">
    <source>
        <dbReference type="ARBA" id="ARBA00023299"/>
    </source>
</evidence>
<feature type="binding site" evidence="11">
    <location>
        <position position="156"/>
    </location>
    <ligand>
        <name>substrate</name>
    </ligand>
</feature>
<feature type="binding site" evidence="11">
    <location>
        <position position="48"/>
    </location>
    <ligand>
        <name>substrate</name>
    </ligand>
</feature>
<evidence type="ECO:0000256" key="10">
    <source>
        <dbReference type="PIRSR" id="PIRSR611863-1"/>
    </source>
</evidence>
<dbReference type="NCBIfam" id="TIGR02137">
    <property type="entry name" value="HSK-PSP"/>
    <property type="match status" value="1"/>
</dbReference>
<reference evidence="13" key="1">
    <citation type="submission" date="2012-03" db="EMBL/GenBank/DDBJ databases">
        <title>Functional metagenomics reveals considerable lignocellulase gene clusters in the gut microbiome of a wood-feeding higher termite.</title>
        <authorList>
            <person name="Liu N."/>
        </authorList>
    </citation>
    <scope>NUCLEOTIDE SEQUENCE</scope>
</reference>
<dbReference type="Gene3D" id="3.40.50.1000">
    <property type="entry name" value="HAD superfamily/HAD-like"/>
    <property type="match status" value="1"/>
</dbReference>
<feature type="active site" description="Proton donor" evidence="10">
    <location>
        <position position="9"/>
    </location>
</feature>
<feature type="active site" description="Proton donor" evidence="10">
    <location>
        <position position="11"/>
    </location>
</feature>
<feature type="binding site" evidence="11">
    <location>
        <position position="17"/>
    </location>
    <ligand>
        <name>substrate</name>
    </ligand>
</feature>
<comment type="pathway">
    <text evidence="1">Amino-acid biosynthesis; L-serine biosynthesis; L-serine from 3-phospho-D-glycerate: step 3/3.</text>
</comment>
<dbReference type="InterPro" id="IPR011863">
    <property type="entry name" value="HSK-PSP"/>
</dbReference>
<feature type="binding site" evidence="12">
    <location>
        <position position="153"/>
    </location>
    <ligand>
        <name>Mg(2+)</name>
        <dbReference type="ChEBI" id="CHEBI:18420"/>
    </ligand>
</feature>
<evidence type="ECO:0000256" key="11">
    <source>
        <dbReference type="PIRSR" id="PIRSR611863-2"/>
    </source>
</evidence>
<dbReference type="PANTHER" id="PTHR43344">
    <property type="entry name" value="PHOSPHOSERINE PHOSPHATASE"/>
    <property type="match status" value="1"/>
</dbReference>
<dbReference type="Gene3D" id="3.90.1470.10">
    <property type="entry name" value="thrh gene product, domain 2"/>
    <property type="match status" value="1"/>
</dbReference>
<dbReference type="InterPro" id="IPR023214">
    <property type="entry name" value="HAD_sf"/>
</dbReference>
<dbReference type="GO" id="GO:0016301">
    <property type="term" value="F:kinase activity"/>
    <property type="evidence" value="ECO:0007669"/>
    <property type="project" value="UniProtKB-KW"/>
</dbReference>
<keyword evidence="13" id="KW-0808">Transferase</keyword>
<evidence type="ECO:0000256" key="12">
    <source>
        <dbReference type="PIRSR" id="PIRSR611863-3"/>
    </source>
</evidence>
<evidence type="ECO:0000256" key="4">
    <source>
        <dbReference type="ARBA" id="ARBA00022723"/>
    </source>
</evidence>
<feature type="binding site" evidence="11">
    <location>
        <begin position="92"/>
        <end position="93"/>
    </location>
    <ligand>
        <name>substrate</name>
    </ligand>
</feature>
<evidence type="ECO:0000256" key="8">
    <source>
        <dbReference type="ARBA" id="ARBA00048138"/>
    </source>
</evidence>
<keyword evidence="6" id="KW-0460">Magnesium</keyword>